<reference evidence="2 3" key="1">
    <citation type="submission" date="2019-12" db="EMBL/GenBank/DDBJ databases">
        <authorList>
            <person name="Alioto T."/>
            <person name="Alioto T."/>
            <person name="Gomez Garrido J."/>
        </authorList>
    </citation>
    <scope>NUCLEOTIDE SEQUENCE [LARGE SCALE GENOMIC DNA]</scope>
</reference>
<accession>A0A8S0QB81</accession>
<evidence type="ECO:0000313" key="3">
    <source>
        <dbReference type="Proteomes" id="UP000594638"/>
    </source>
</evidence>
<sequence length="105" mass="12108">RENRLANPKKMRKRSQAEPPAGVKMGRTGMKMTCKRYGGPGHNKRSYSSSNPQKQTTRPSNPSQDNLNDSKIQDSLLIRSTKIRRGHLYLLMEMLKKQQRENLLL</sequence>
<dbReference type="AlphaFoldDB" id="A0A8S0QB81"/>
<evidence type="ECO:0000313" key="2">
    <source>
        <dbReference type="EMBL" id="CAA2965021.1"/>
    </source>
</evidence>
<feature type="non-terminal residue" evidence="2">
    <location>
        <position position="105"/>
    </location>
</feature>
<protein>
    <submittedName>
        <fullName evidence="2">Uncharacterized protein</fullName>
    </submittedName>
</protein>
<feature type="region of interest" description="Disordered" evidence="1">
    <location>
        <begin position="1"/>
        <end position="73"/>
    </location>
</feature>
<feature type="non-terminal residue" evidence="2">
    <location>
        <position position="1"/>
    </location>
</feature>
<dbReference type="EMBL" id="CACTIH010001833">
    <property type="protein sequence ID" value="CAA2965021.1"/>
    <property type="molecule type" value="Genomic_DNA"/>
</dbReference>
<dbReference type="Proteomes" id="UP000594638">
    <property type="component" value="Unassembled WGS sequence"/>
</dbReference>
<dbReference type="OrthoDB" id="1939383at2759"/>
<evidence type="ECO:0000256" key="1">
    <source>
        <dbReference type="SAM" id="MobiDB-lite"/>
    </source>
</evidence>
<proteinExistence type="predicted"/>
<keyword evidence="3" id="KW-1185">Reference proteome</keyword>
<dbReference type="Gramene" id="OE9A025662T1">
    <property type="protein sequence ID" value="OE9A025662C1"/>
    <property type="gene ID" value="OE9A025662"/>
</dbReference>
<organism evidence="2 3">
    <name type="scientific">Olea europaea subsp. europaea</name>
    <dbReference type="NCBI Taxonomy" id="158383"/>
    <lineage>
        <taxon>Eukaryota</taxon>
        <taxon>Viridiplantae</taxon>
        <taxon>Streptophyta</taxon>
        <taxon>Embryophyta</taxon>
        <taxon>Tracheophyta</taxon>
        <taxon>Spermatophyta</taxon>
        <taxon>Magnoliopsida</taxon>
        <taxon>eudicotyledons</taxon>
        <taxon>Gunneridae</taxon>
        <taxon>Pentapetalae</taxon>
        <taxon>asterids</taxon>
        <taxon>lamiids</taxon>
        <taxon>Lamiales</taxon>
        <taxon>Oleaceae</taxon>
        <taxon>Oleeae</taxon>
        <taxon>Olea</taxon>
    </lineage>
</organism>
<comment type="caution">
    <text evidence="2">The sequence shown here is derived from an EMBL/GenBank/DDBJ whole genome shotgun (WGS) entry which is preliminary data.</text>
</comment>
<name>A0A8S0QB81_OLEEU</name>
<gene>
    <name evidence="2" type="ORF">OLEA9_A025662</name>
</gene>
<feature type="compositionally biased region" description="Polar residues" evidence="1">
    <location>
        <begin position="46"/>
        <end position="70"/>
    </location>
</feature>